<dbReference type="EMBL" id="CACRTF010000029">
    <property type="protein sequence ID" value="VYT57307.1"/>
    <property type="molecule type" value="Genomic_DNA"/>
</dbReference>
<name>A0A6N2XTU9_9FIRM</name>
<reference evidence="1" key="1">
    <citation type="submission" date="2019-11" db="EMBL/GenBank/DDBJ databases">
        <authorList>
            <person name="Feng L."/>
        </authorList>
    </citation>
    <scope>NUCLEOTIDE SEQUENCE</scope>
    <source>
        <strain evidence="1">CbolteaeLFYP116</strain>
    </source>
</reference>
<evidence type="ECO:0000313" key="1">
    <source>
        <dbReference type="EMBL" id="VYT57307.1"/>
    </source>
</evidence>
<dbReference type="AlphaFoldDB" id="A0A6N2XTU9"/>
<accession>A0A6N2XTU9</accession>
<proteinExistence type="predicted"/>
<protein>
    <submittedName>
        <fullName evidence="1">Uncharacterized protein</fullName>
    </submittedName>
</protein>
<sequence>MRINRKGSTAGVKRASLSVYFLVVEGLPDPQSGESRALVTDRRMPVKVLRWMNPVRKVRKRRVPKRGPIMGRPQMQLLMPSTMLLTNSITIPRFSDAAVFGEGYGFGVNNIN</sequence>
<gene>
    <name evidence="1" type="ORF">CBLFYP116_00367</name>
</gene>
<organism evidence="1">
    <name type="scientific">Enterocloster bolteae</name>
    <dbReference type="NCBI Taxonomy" id="208479"/>
    <lineage>
        <taxon>Bacteria</taxon>
        <taxon>Bacillati</taxon>
        <taxon>Bacillota</taxon>
        <taxon>Clostridia</taxon>
        <taxon>Lachnospirales</taxon>
        <taxon>Lachnospiraceae</taxon>
        <taxon>Enterocloster</taxon>
    </lineage>
</organism>